<comment type="catalytic activity">
    <reaction evidence="1">
        <text>ATP + H2O = ADP + phosphate + H(+)</text>
        <dbReference type="Rhea" id="RHEA:13065"/>
        <dbReference type="ChEBI" id="CHEBI:15377"/>
        <dbReference type="ChEBI" id="CHEBI:15378"/>
        <dbReference type="ChEBI" id="CHEBI:30616"/>
        <dbReference type="ChEBI" id="CHEBI:43474"/>
        <dbReference type="ChEBI" id="CHEBI:456216"/>
    </reaction>
</comment>
<evidence type="ECO:0000256" key="3">
    <source>
        <dbReference type="SAM" id="MobiDB-lite"/>
    </source>
</evidence>
<sequence length="396" mass="44523">MEEMPCLVIDNGSSMMKAGFAGDDAPRCVFPTIVGRPPHRPIMVGMGNKDSYVGDEAQSKKGRLILKFPIDRGMINDFDDMNRIWHHTFYYELRVAPEEHPVLLTETPSNSKSSRETMTKIMFETYSVPALYIGVQAVLALFTAGRTTGIVLDSGDGISHVVPVYEGFALKHAISKLEVSGRDVTEYLRSILGERGYFFHTTAEREIVRDIKEKLCYVATSYFELLKKASTTSNSTDVTNSNSSSDHPNNGIEKTYELPDGSIITIGTERFRCTEILFQPNLLNRDESCTEGFHEAIFHSITKCDLELRKDMYTNIVLAGGNTLFEGISERLKREVEQLAPRSMRIDVSAPFERKYSAWIGGSLLASLSAFSTHQMYMTKKEYEEVGPALVHRKCF</sequence>
<dbReference type="InterPro" id="IPR004001">
    <property type="entry name" value="Actin_CS"/>
</dbReference>
<dbReference type="InterPro" id="IPR043129">
    <property type="entry name" value="ATPase_NBD"/>
</dbReference>
<accession>A0AA88GTF9</accession>
<dbReference type="PROSITE" id="PS00406">
    <property type="entry name" value="ACTINS_1"/>
    <property type="match status" value="1"/>
</dbReference>
<comment type="caution">
    <text evidence="4">The sequence shown here is derived from an EMBL/GenBank/DDBJ whole genome shotgun (WGS) entry which is preliminary data.</text>
</comment>
<dbReference type="SMART" id="SM00268">
    <property type="entry name" value="ACTIN"/>
    <property type="match status" value="1"/>
</dbReference>
<gene>
    <name evidence="4" type="ORF">C9374_003306</name>
</gene>
<evidence type="ECO:0000313" key="4">
    <source>
        <dbReference type="EMBL" id="KAG2385491.1"/>
    </source>
</evidence>
<dbReference type="AlphaFoldDB" id="A0AA88GTF9"/>
<name>A0AA88GTF9_NAELO</name>
<dbReference type="PRINTS" id="PR00190">
    <property type="entry name" value="ACTIN"/>
</dbReference>
<keyword evidence="5" id="KW-1185">Reference proteome</keyword>
<dbReference type="PANTHER" id="PTHR11937">
    <property type="entry name" value="ACTIN"/>
    <property type="match status" value="1"/>
</dbReference>
<feature type="region of interest" description="Disordered" evidence="3">
    <location>
        <begin position="233"/>
        <end position="256"/>
    </location>
</feature>
<evidence type="ECO:0000256" key="2">
    <source>
        <dbReference type="RuleBase" id="RU000487"/>
    </source>
</evidence>
<dbReference type="FunFam" id="3.30.420.40:FF:000058">
    <property type="entry name" value="Putative actin-related protein 5"/>
    <property type="match status" value="1"/>
</dbReference>
<dbReference type="Pfam" id="PF00022">
    <property type="entry name" value="Actin"/>
    <property type="match status" value="1"/>
</dbReference>
<evidence type="ECO:0000313" key="5">
    <source>
        <dbReference type="Proteomes" id="UP000816034"/>
    </source>
</evidence>
<dbReference type="EMBL" id="PYSW02000018">
    <property type="protein sequence ID" value="KAG2385491.1"/>
    <property type="molecule type" value="Genomic_DNA"/>
</dbReference>
<feature type="compositionally biased region" description="Low complexity" evidence="3">
    <location>
        <begin position="233"/>
        <end position="246"/>
    </location>
</feature>
<dbReference type="Gene3D" id="3.30.420.40">
    <property type="match status" value="2"/>
</dbReference>
<proteinExistence type="inferred from homology"/>
<dbReference type="FunFam" id="3.90.640.10:FF:000007">
    <property type="entry name" value="Actin like 7B"/>
    <property type="match status" value="1"/>
</dbReference>
<dbReference type="RefSeq" id="XP_044549484.1">
    <property type="nucleotide sequence ID" value="XM_044692820.1"/>
</dbReference>
<dbReference type="Gene3D" id="3.90.640.10">
    <property type="entry name" value="Actin, Chain A, domain 4"/>
    <property type="match status" value="1"/>
</dbReference>
<protein>
    <recommendedName>
        <fullName evidence="6">Actin</fullName>
    </recommendedName>
</protein>
<evidence type="ECO:0000256" key="1">
    <source>
        <dbReference type="ARBA" id="ARBA00049360"/>
    </source>
</evidence>
<dbReference type="InterPro" id="IPR004000">
    <property type="entry name" value="Actin"/>
</dbReference>
<comment type="similarity">
    <text evidence="2">Belongs to the actin family.</text>
</comment>
<dbReference type="FunFam" id="3.30.420.40:FF:000291">
    <property type="entry name" value="Actin, alpha skeletal muscle"/>
    <property type="match status" value="1"/>
</dbReference>
<dbReference type="Proteomes" id="UP000816034">
    <property type="component" value="Unassembled WGS sequence"/>
</dbReference>
<dbReference type="SUPFAM" id="SSF53067">
    <property type="entry name" value="Actin-like ATPase domain"/>
    <property type="match status" value="2"/>
</dbReference>
<reference evidence="4 5" key="1">
    <citation type="journal article" date="2018" name="BMC Genomics">
        <title>The genome of Naegleria lovaniensis, the basis for a comparative approach to unravel pathogenicity factors of the human pathogenic amoeba N. fowleri.</title>
        <authorList>
            <person name="Liechti N."/>
            <person name="Schurch N."/>
            <person name="Bruggmann R."/>
            <person name="Wittwer M."/>
        </authorList>
    </citation>
    <scope>NUCLEOTIDE SEQUENCE [LARGE SCALE GENOMIC DNA]</scope>
    <source>
        <strain evidence="4 5">ATCC 30569</strain>
    </source>
</reference>
<evidence type="ECO:0008006" key="6">
    <source>
        <dbReference type="Google" id="ProtNLM"/>
    </source>
</evidence>
<organism evidence="4 5">
    <name type="scientific">Naegleria lovaniensis</name>
    <name type="common">Amoeba</name>
    <dbReference type="NCBI Taxonomy" id="51637"/>
    <lineage>
        <taxon>Eukaryota</taxon>
        <taxon>Discoba</taxon>
        <taxon>Heterolobosea</taxon>
        <taxon>Tetramitia</taxon>
        <taxon>Eutetramitia</taxon>
        <taxon>Vahlkampfiidae</taxon>
        <taxon>Naegleria</taxon>
    </lineage>
</organism>
<dbReference type="GeneID" id="68095761"/>